<keyword evidence="10" id="KW-0175">Coiled coil</keyword>
<dbReference type="InterPro" id="IPR058982">
    <property type="entry name" value="Beta-barrel_AprE"/>
</dbReference>
<feature type="transmembrane region" description="Helical" evidence="9">
    <location>
        <begin position="36"/>
        <end position="58"/>
    </location>
</feature>
<dbReference type="RefSeq" id="WP_245638056.1">
    <property type="nucleotide sequence ID" value="NZ_AOGK01000002.1"/>
</dbReference>
<dbReference type="InterPro" id="IPR006144">
    <property type="entry name" value="Secretion_HlyD_CS"/>
</dbReference>
<dbReference type="GO" id="GO:0009306">
    <property type="term" value="P:protein secretion"/>
    <property type="evidence" value="ECO:0007669"/>
    <property type="project" value="InterPro"/>
</dbReference>
<dbReference type="NCBIfam" id="TIGR01843">
    <property type="entry name" value="type_I_hlyD"/>
    <property type="match status" value="1"/>
</dbReference>
<evidence type="ECO:0000256" key="3">
    <source>
        <dbReference type="ARBA" id="ARBA00022448"/>
    </source>
</evidence>
<feature type="domain" description="AprE-like long alpha-helical hairpin" evidence="11">
    <location>
        <begin position="115"/>
        <end position="294"/>
    </location>
</feature>
<comment type="subcellular location">
    <subcellularLocation>
        <location evidence="1 9">Cell inner membrane</location>
        <topology evidence="1 9">Single-pass membrane protein</topology>
    </subcellularLocation>
</comment>
<name>A0A9X4SDL0_9BURK</name>
<dbReference type="Pfam" id="PF26002">
    <property type="entry name" value="Beta-barrel_AprE"/>
    <property type="match status" value="1"/>
</dbReference>
<evidence type="ECO:0000256" key="1">
    <source>
        <dbReference type="ARBA" id="ARBA00004377"/>
    </source>
</evidence>
<keyword evidence="8 9" id="KW-0472">Membrane</keyword>
<evidence type="ECO:0000256" key="6">
    <source>
        <dbReference type="ARBA" id="ARBA00022692"/>
    </source>
</evidence>
<gene>
    <name evidence="13" type="ORF">H010_02867</name>
</gene>
<sequence length="451" mass="50122">MSDASTNPNAVPTDLHQQWGAFTPASIAMQQRPPRLLARMVTLSLCVMALAALAFAYFAHMDVVVSSQGSVMTPGRSKVVQPMEAGVVRAIKVRDGQQVRAGDVLVELDPTNSLADTERLTREFAEARAEVQRLQALLEGRDWSEVDEDIPDQVLDNQMALFENRQLEMRARLSALDADIQKRQADRDAVSMNLNQLGGSLALVKKRHQMRQELAQSGHIAELALIETQLELANQEKEVAVQTQRLAESVAGIQAAVQQKALAQAEFKSRVTSELVEATKKRDATEQELVKATQRADLQMLRSPIDGVVQQLAVFTEGGVVTQAQVLMAIVPKNDALEVEAKVLNRDIGHVRVGQRVINKIETFDFTRYGYIEGEVQWVGTDAVVDQHLGPVYPVRIKLSRSETPNVVHGERGQITAGMSVTSDIRIGERRMLEYFLAPMLRYKEESLRER</sequence>
<evidence type="ECO:0000259" key="12">
    <source>
        <dbReference type="Pfam" id="PF26002"/>
    </source>
</evidence>
<reference evidence="13" key="1">
    <citation type="submission" date="2013-01" db="EMBL/GenBank/DDBJ databases">
        <title>Genome draft of Hydrogenophaga taeniospiralis 2K1.</title>
        <authorList>
            <person name="Gomila M."/>
            <person name="Lalucat J."/>
        </authorList>
    </citation>
    <scope>NUCLEOTIDE SEQUENCE</scope>
    <source>
        <strain evidence="13">CCUG 15921</strain>
    </source>
</reference>
<evidence type="ECO:0000313" key="14">
    <source>
        <dbReference type="Proteomes" id="UP001152876"/>
    </source>
</evidence>
<evidence type="ECO:0000256" key="2">
    <source>
        <dbReference type="ARBA" id="ARBA00009477"/>
    </source>
</evidence>
<dbReference type="Gene3D" id="2.40.50.100">
    <property type="match status" value="1"/>
</dbReference>
<dbReference type="GO" id="GO:0005886">
    <property type="term" value="C:plasma membrane"/>
    <property type="evidence" value="ECO:0007669"/>
    <property type="project" value="UniProtKB-SubCell"/>
</dbReference>
<feature type="coiled-coil region" evidence="10">
    <location>
        <begin position="225"/>
        <end position="295"/>
    </location>
</feature>
<dbReference type="PANTHER" id="PTHR30386:SF27">
    <property type="entry name" value="MEMBRANE FUSION PROTEIN (MFP) FAMILY PROTEIN"/>
    <property type="match status" value="1"/>
</dbReference>
<evidence type="ECO:0000256" key="4">
    <source>
        <dbReference type="ARBA" id="ARBA00022475"/>
    </source>
</evidence>
<evidence type="ECO:0000256" key="5">
    <source>
        <dbReference type="ARBA" id="ARBA00022519"/>
    </source>
</evidence>
<dbReference type="SUPFAM" id="SSF111369">
    <property type="entry name" value="HlyD-like secretion proteins"/>
    <property type="match status" value="1"/>
</dbReference>
<dbReference type="Proteomes" id="UP001152876">
    <property type="component" value="Unassembled WGS sequence"/>
</dbReference>
<keyword evidence="7 9" id="KW-1133">Transmembrane helix</keyword>
<comment type="caution">
    <text evidence="13">The sequence shown here is derived from an EMBL/GenBank/DDBJ whole genome shotgun (WGS) entry which is preliminary data.</text>
</comment>
<organism evidence="13 14">
    <name type="scientific">Hydrogenophaga taeniospiralis CCUG 15921</name>
    <dbReference type="NCBI Taxonomy" id="1281780"/>
    <lineage>
        <taxon>Bacteria</taxon>
        <taxon>Pseudomonadati</taxon>
        <taxon>Pseudomonadota</taxon>
        <taxon>Betaproteobacteria</taxon>
        <taxon>Burkholderiales</taxon>
        <taxon>Comamonadaceae</taxon>
        <taxon>Hydrogenophaga</taxon>
    </lineage>
</organism>
<evidence type="ECO:0000256" key="8">
    <source>
        <dbReference type="ARBA" id="ARBA00023136"/>
    </source>
</evidence>
<dbReference type="PANTHER" id="PTHR30386">
    <property type="entry name" value="MEMBRANE FUSION SUBUNIT OF EMRAB-TOLC MULTIDRUG EFFLUX PUMP"/>
    <property type="match status" value="1"/>
</dbReference>
<proteinExistence type="inferred from homology"/>
<dbReference type="InterPro" id="IPR050739">
    <property type="entry name" value="MFP"/>
</dbReference>
<evidence type="ECO:0000313" key="13">
    <source>
        <dbReference type="EMBL" id="MDG5974176.1"/>
    </source>
</evidence>
<protein>
    <recommendedName>
        <fullName evidence="9">Membrane fusion protein (MFP) family protein</fullName>
    </recommendedName>
</protein>
<dbReference type="Gene3D" id="2.40.30.170">
    <property type="match status" value="1"/>
</dbReference>
<evidence type="ECO:0000256" key="10">
    <source>
        <dbReference type="SAM" id="Coils"/>
    </source>
</evidence>
<dbReference type="AlphaFoldDB" id="A0A9X4SDL0"/>
<keyword evidence="4 9" id="KW-1003">Cell membrane</keyword>
<evidence type="ECO:0000256" key="7">
    <source>
        <dbReference type="ARBA" id="ARBA00022989"/>
    </source>
</evidence>
<keyword evidence="3 9" id="KW-0813">Transport</keyword>
<dbReference type="InterPro" id="IPR010129">
    <property type="entry name" value="T1SS_HlyD"/>
</dbReference>
<evidence type="ECO:0000256" key="9">
    <source>
        <dbReference type="RuleBase" id="RU365093"/>
    </source>
</evidence>
<accession>A0A9X4SDL0</accession>
<keyword evidence="6 9" id="KW-0812">Transmembrane</keyword>
<evidence type="ECO:0000259" key="11">
    <source>
        <dbReference type="Pfam" id="PF25994"/>
    </source>
</evidence>
<dbReference type="Pfam" id="PF25994">
    <property type="entry name" value="HH_AprE"/>
    <property type="match status" value="1"/>
</dbReference>
<dbReference type="PRINTS" id="PR01490">
    <property type="entry name" value="RTXTOXIND"/>
</dbReference>
<dbReference type="Gene3D" id="1.10.287.470">
    <property type="entry name" value="Helix hairpin bin"/>
    <property type="match status" value="1"/>
</dbReference>
<keyword evidence="14" id="KW-1185">Reference proteome</keyword>
<feature type="domain" description="AprE-like beta-barrel" evidence="12">
    <location>
        <begin position="337"/>
        <end position="427"/>
    </location>
</feature>
<keyword evidence="5 9" id="KW-0997">Cell inner membrane</keyword>
<dbReference type="EMBL" id="AOGK01000002">
    <property type="protein sequence ID" value="MDG5974176.1"/>
    <property type="molecule type" value="Genomic_DNA"/>
</dbReference>
<comment type="similarity">
    <text evidence="2 9">Belongs to the membrane fusion protein (MFP) (TC 8.A.1) family.</text>
</comment>
<dbReference type="PROSITE" id="PS00543">
    <property type="entry name" value="HLYD_FAMILY"/>
    <property type="match status" value="1"/>
</dbReference>
<dbReference type="InterPro" id="IPR058781">
    <property type="entry name" value="HH_AprE-like"/>
</dbReference>